<protein>
    <submittedName>
        <fullName evidence="2">Uncharacterized protein</fullName>
    </submittedName>
</protein>
<reference evidence="2 3" key="1">
    <citation type="journal article" date="2021" name="BMC Biol.">
        <title>Horizontally acquired antibacterial genes associated with adaptive radiation of ladybird beetles.</title>
        <authorList>
            <person name="Li H.S."/>
            <person name="Tang X.F."/>
            <person name="Huang Y.H."/>
            <person name="Xu Z.Y."/>
            <person name="Chen M.L."/>
            <person name="Du X.Y."/>
            <person name="Qiu B.Y."/>
            <person name="Chen P.T."/>
            <person name="Zhang W."/>
            <person name="Slipinski A."/>
            <person name="Escalona H.E."/>
            <person name="Waterhouse R.M."/>
            <person name="Zwick A."/>
            <person name="Pang H."/>
        </authorList>
    </citation>
    <scope>NUCLEOTIDE SEQUENCE [LARGE SCALE GENOMIC DNA]</scope>
    <source>
        <strain evidence="2">SYSU2018</strain>
    </source>
</reference>
<organism evidence="2 3">
    <name type="scientific">Cryptolaemus montrouzieri</name>
    <dbReference type="NCBI Taxonomy" id="559131"/>
    <lineage>
        <taxon>Eukaryota</taxon>
        <taxon>Metazoa</taxon>
        <taxon>Ecdysozoa</taxon>
        <taxon>Arthropoda</taxon>
        <taxon>Hexapoda</taxon>
        <taxon>Insecta</taxon>
        <taxon>Pterygota</taxon>
        <taxon>Neoptera</taxon>
        <taxon>Endopterygota</taxon>
        <taxon>Coleoptera</taxon>
        <taxon>Polyphaga</taxon>
        <taxon>Cucujiformia</taxon>
        <taxon>Coccinelloidea</taxon>
        <taxon>Coccinellidae</taxon>
        <taxon>Scymninae</taxon>
        <taxon>Scymnini</taxon>
        <taxon>Cryptolaemus</taxon>
    </lineage>
</organism>
<evidence type="ECO:0000313" key="3">
    <source>
        <dbReference type="Proteomes" id="UP001516400"/>
    </source>
</evidence>
<accession>A0ABD2N5I5</accession>
<comment type="caution">
    <text evidence="2">The sequence shown here is derived from an EMBL/GenBank/DDBJ whole genome shotgun (WGS) entry which is preliminary data.</text>
</comment>
<proteinExistence type="predicted"/>
<dbReference type="EMBL" id="JABFTP020000062">
    <property type="protein sequence ID" value="KAL3273878.1"/>
    <property type="molecule type" value="Genomic_DNA"/>
</dbReference>
<sequence>MRPSTSNMHTTEIDDFVSLGNEDQEFDHGNEENETRETPVFLIMPLPPTQNRKVSSTAKDTSFSDVNKVIHYLHNKTVKRECDGIDHLFLCYAETFRELQPATQAMLKMELAAPK</sequence>
<dbReference type="AlphaFoldDB" id="A0ABD2N5I5"/>
<feature type="compositionally biased region" description="Polar residues" evidence="1">
    <location>
        <begin position="1"/>
        <end position="10"/>
    </location>
</feature>
<feature type="compositionally biased region" description="Basic and acidic residues" evidence="1">
    <location>
        <begin position="26"/>
        <end position="37"/>
    </location>
</feature>
<evidence type="ECO:0000313" key="2">
    <source>
        <dbReference type="EMBL" id="KAL3273878.1"/>
    </source>
</evidence>
<keyword evidence="3" id="KW-1185">Reference proteome</keyword>
<name>A0ABD2N5I5_9CUCU</name>
<feature type="region of interest" description="Disordered" evidence="1">
    <location>
        <begin position="1"/>
        <end position="38"/>
    </location>
</feature>
<evidence type="ECO:0000256" key="1">
    <source>
        <dbReference type="SAM" id="MobiDB-lite"/>
    </source>
</evidence>
<gene>
    <name evidence="2" type="ORF">HHI36_015304</name>
</gene>
<dbReference type="Proteomes" id="UP001516400">
    <property type="component" value="Unassembled WGS sequence"/>
</dbReference>